<evidence type="ECO:0008006" key="2">
    <source>
        <dbReference type="Google" id="ProtNLM"/>
    </source>
</evidence>
<sequence>MLAVTSRRLLASIALLALVGCVSHLPSLPRDASVGAAPFVLPSPEILGNDAPPRMLAMHFSSLDLRRGTTWSGSFVTSTNTASVEVRTNLFSIDVPRTAFGVFAFKLALFDWPPIFTRAYALRVIARNSAGVRSEQDLPLVMR</sequence>
<dbReference type="PROSITE" id="PS51257">
    <property type="entry name" value="PROKAR_LIPOPROTEIN"/>
    <property type="match status" value="1"/>
</dbReference>
<dbReference type="AlphaFoldDB" id="E6Q0N7"/>
<accession>E6Q0N7</accession>
<dbReference type="EMBL" id="CABO01000004">
    <property type="protein sequence ID" value="CBI00746.1"/>
    <property type="molecule type" value="Genomic_DNA"/>
</dbReference>
<organism evidence="1">
    <name type="scientific">mine drainage metagenome</name>
    <dbReference type="NCBI Taxonomy" id="410659"/>
    <lineage>
        <taxon>unclassified sequences</taxon>
        <taxon>metagenomes</taxon>
        <taxon>ecological metagenomes</taxon>
    </lineage>
</organism>
<name>E6Q0N7_9ZZZZ</name>
<comment type="caution">
    <text evidence="1">The sequence shown here is derived from an EMBL/GenBank/DDBJ whole genome shotgun (WGS) entry which is preliminary data.</text>
</comment>
<protein>
    <recommendedName>
        <fullName evidence="2">Lipoprotein</fullName>
    </recommendedName>
</protein>
<reference evidence="1" key="1">
    <citation type="submission" date="2009-10" db="EMBL/GenBank/DDBJ databases">
        <title>Diversity of trophic interactions inside an arsenic-rich microbial ecosystem.</title>
        <authorList>
            <person name="Bertin P.N."/>
            <person name="Heinrich-Salmeron A."/>
            <person name="Pelletier E."/>
            <person name="Goulhen-Chollet F."/>
            <person name="Arsene-Ploetze F."/>
            <person name="Gallien S."/>
            <person name="Calteau A."/>
            <person name="Vallenet D."/>
            <person name="Casiot C."/>
            <person name="Chane-Woon-Ming B."/>
            <person name="Giloteaux L."/>
            <person name="Barakat M."/>
            <person name="Bonnefoy V."/>
            <person name="Bruneel O."/>
            <person name="Chandler M."/>
            <person name="Cleiss J."/>
            <person name="Duran R."/>
            <person name="Elbaz-Poulichet F."/>
            <person name="Fonknechten N."/>
            <person name="Lauga B."/>
            <person name="Mornico D."/>
            <person name="Ortet P."/>
            <person name="Schaeffer C."/>
            <person name="Siguier P."/>
            <person name="Alexander Thil Smith A."/>
            <person name="Van Dorsselaer A."/>
            <person name="Weissenbach J."/>
            <person name="Medigue C."/>
            <person name="Le Paslier D."/>
        </authorList>
    </citation>
    <scope>NUCLEOTIDE SEQUENCE</scope>
</reference>
<evidence type="ECO:0000313" key="1">
    <source>
        <dbReference type="EMBL" id="CBI00746.1"/>
    </source>
</evidence>
<proteinExistence type="predicted"/>
<gene>
    <name evidence="1" type="ORF">CARN4_1689</name>
</gene>